<gene>
    <name evidence="2" type="primary">b325R</name>
    <name evidence="2" type="ORF">NY2A_b325R</name>
</gene>
<dbReference type="EMBL" id="DQ491002">
    <property type="protein sequence ID" value="ABT14724.1"/>
    <property type="molecule type" value="Genomic_DNA"/>
</dbReference>
<feature type="transmembrane region" description="Helical" evidence="1">
    <location>
        <begin position="12"/>
        <end position="37"/>
    </location>
</feature>
<dbReference type="GeneID" id="5659404"/>
<evidence type="ECO:0000313" key="2">
    <source>
        <dbReference type="EMBL" id="ABT14724.1"/>
    </source>
</evidence>
<keyword evidence="1" id="KW-0472">Membrane</keyword>
<reference evidence="2 3" key="1">
    <citation type="journal article" date="2007" name="Virology">
        <title>Sequence and annotation of the 369-kb NY-2A and the 345-kb AR158 viruses that infect Chlorella NC64A.</title>
        <authorList>
            <person name="Fitzgerald L.A."/>
            <person name="Graves M.V."/>
            <person name="Li X."/>
            <person name="Feldblyum T."/>
            <person name="Nierman W.C."/>
            <person name="Van Etten J.L."/>
        </authorList>
    </citation>
    <scope>NUCLEOTIDE SEQUENCE [LARGE SCALE GENOMIC DNA]</scope>
    <source>
        <strain evidence="2 3">NY-2A</strain>
    </source>
</reference>
<protein>
    <submittedName>
        <fullName evidence="2">Uncharacterized protein b325R</fullName>
    </submittedName>
</protein>
<evidence type="ECO:0000313" key="3">
    <source>
        <dbReference type="Proteomes" id="UP000202419"/>
    </source>
</evidence>
<keyword evidence="1" id="KW-1133">Transmembrane helix</keyword>
<sequence>MSVHIFVQLVECCLGILIFHMINSVNTSLVAAFIFSFDRRCNGRCIFFHISFLHVFTLRQQLKIVETSVLPIVVYVIDYETMFLPIDHDRLRQCSEELLDDHPMKLFRICIDIDIRI</sequence>
<name>A7IWK0_PBCVN</name>
<organism evidence="2 3">
    <name type="scientific">Paramecium bursaria Chlorella virus NY2A</name>
    <name type="common">PBCV-NY2A</name>
    <dbReference type="NCBI Taxonomy" id="46021"/>
    <lineage>
        <taxon>Viruses</taxon>
        <taxon>Varidnaviria</taxon>
        <taxon>Bamfordvirae</taxon>
        <taxon>Nucleocytoviricota</taxon>
        <taxon>Megaviricetes</taxon>
        <taxon>Algavirales</taxon>
        <taxon>Phycodnaviridae</taxon>
        <taxon>Chlorovirus</taxon>
        <taxon>Chlorovirus americanus</taxon>
    </lineage>
</organism>
<evidence type="ECO:0000256" key="1">
    <source>
        <dbReference type="SAM" id="Phobius"/>
    </source>
</evidence>
<dbReference type="RefSeq" id="YP_001497521.1">
    <property type="nucleotide sequence ID" value="NC_009898.1"/>
</dbReference>
<keyword evidence="1" id="KW-0812">Transmembrane</keyword>
<organismHost>
    <name type="scientific">Chlorella</name>
    <dbReference type="NCBI Taxonomy" id="3071"/>
</organismHost>
<dbReference type="Proteomes" id="UP000202419">
    <property type="component" value="Segment"/>
</dbReference>
<dbReference type="KEGG" id="vg:5659404"/>
<keyword evidence="3" id="KW-1185">Reference proteome</keyword>
<accession>A7IWK0</accession>
<proteinExistence type="predicted"/>